<dbReference type="EnsemblMetazoa" id="XM_019901164.1">
    <property type="protein sequence ID" value="XP_019756723.1"/>
    <property type="gene ID" value="LOC109535274"/>
</dbReference>
<protein>
    <recommendedName>
        <fullName evidence="3">Zinc finger CCCH domain-containing protein 14</fullName>
    </recommendedName>
</protein>
<dbReference type="PROSITE" id="PS50103">
    <property type="entry name" value="ZF_C3H1"/>
    <property type="match status" value="1"/>
</dbReference>
<gene>
    <name evidence="12" type="primary">109535274</name>
</gene>
<evidence type="ECO:0000256" key="6">
    <source>
        <dbReference type="ARBA" id="ARBA00022771"/>
    </source>
</evidence>
<proteinExistence type="inferred from homology"/>
<evidence type="ECO:0000256" key="1">
    <source>
        <dbReference type="ARBA" id="ARBA00004123"/>
    </source>
</evidence>
<evidence type="ECO:0000313" key="12">
    <source>
        <dbReference type="EnsemblMetazoa" id="XP_019756723.1"/>
    </source>
</evidence>
<dbReference type="EnsemblMetazoa" id="XM_019901165.1">
    <property type="protein sequence ID" value="XP_019756724.1"/>
    <property type="gene ID" value="LOC109535274"/>
</dbReference>
<dbReference type="SMART" id="SM00356">
    <property type="entry name" value="ZnF_C3H1"/>
    <property type="match status" value="3"/>
</dbReference>
<keyword evidence="13" id="KW-1185">Reference proteome</keyword>
<accession>A0AAR5P6J1</accession>
<dbReference type="GO" id="GO:0005634">
    <property type="term" value="C:nucleus"/>
    <property type="evidence" value="ECO:0007669"/>
    <property type="project" value="UniProtKB-SubCell"/>
</dbReference>
<feature type="region of interest" description="Disordered" evidence="10">
    <location>
        <begin position="201"/>
        <end position="222"/>
    </location>
</feature>
<keyword evidence="8" id="KW-0539">Nucleus</keyword>
<feature type="compositionally biased region" description="Basic and acidic residues" evidence="10">
    <location>
        <begin position="295"/>
        <end position="317"/>
    </location>
</feature>
<organism evidence="12 13">
    <name type="scientific">Dendroctonus ponderosae</name>
    <name type="common">Mountain pine beetle</name>
    <dbReference type="NCBI Taxonomy" id="77166"/>
    <lineage>
        <taxon>Eukaryota</taxon>
        <taxon>Metazoa</taxon>
        <taxon>Ecdysozoa</taxon>
        <taxon>Arthropoda</taxon>
        <taxon>Hexapoda</taxon>
        <taxon>Insecta</taxon>
        <taxon>Pterygota</taxon>
        <taxon>Neoptera</taxon>
        <taxon>Endopterygota</taxon>
        <taxon>Coleoptera</taxon>
        <taxon>Polyphaga</taxon>
        <taxon>Cucujiformia</taxon>
        <taxon>Curculionidae</taxon>
        <taxon>Scolytinae</taxon>
        <taxon>Dendroctonus</taxon>
    </lineage>
</organism>
<feature type="region of interest" description="Disordered" evidence="10">
    <location>
        <begin position="115"/>
        <end position="137"/>
    </location>
</feature>
<reference evidence="12" key="2">
    <citation type="submission" date="2024-08" db="UniProtKB">
        <authorList>
            <consortium name="EnsemblMetazoa"/>
        </authorList>
    </citation>
    <scope>IDENTIFICATION</scope>
</reference>
<evidence type="ECO:0000313" key="13">
    <source>
        <dbReference type="Proteomes" id="UP000019118"/>
    </source>
</evidence>
<feature type="region of interest" description="Disordered" evidence="10">
    <location>
        <begin position="501"/>
        <end position="523"/>
    </location>
</feature>
<dbReference type="GO" id="GO:0008143">
    <property type="term" value="F:poly(A) binding"/>
    <property type="evidence" value="ECO:0007669"/>
    <property type="project" value="InterPro"/>
</dbReference>
<evidence type="ECO:0000259" key="11">
    <source>
        <dbReference type="PROSITE" id="PS50103"/>
    </source>
</evidence>
<feature type="domain" description="C3H1-type" evidence="11">
    <location>
        <begin position="591"/>
        <end position="615"/>
    </location>
</feature>
<dbReference type="AlphaFoldDB" id="A0AAR5P6J1"/>
<dbReference type="Proteomes" id="UP000019118">
    <property type="component" value="Unassembled WGS sequence"/>
</dbReference>
<reference evidence="13" key="1">
    <citation type="journal article" date="2013" name="Genome Biol.">
        <title>Draft genome of the mountain pine beetle, Dendroctonus ponderosae Hopkins, a major forest pest.</title>
        <authorList>
            <person name="Keeling C.I."/>
            <person name="Yuen M.M."/>
            <person name="Liao N.Y."/>
            <person name="Docking T.R."/>
            <person name="Chan S.K."/>
            <person name="Taylor G.A."/>
            <person name="Palmquist D.L."/>
            <person name="Jackman S.D."/>
            <person name="Nguyen A."/>
            <person name="Li M."/>
            <person name="Henderson H."/>
            <person name="Janes J.K."/>
            <person name="Zhao Y."/>
            <person name="Pandoh P."/>
            <person name="Moore R."/>
            <person name="Sperling F.A."/>
            <person name="Huber D.P."/>
            <person name="Birol I."/>
            <person name="Jones S.J."/>
            <person name="Bohlmann J."/>
        </authorList>
    </citation>
    <scope>NUCLEOTIDE SEQUENCE</scope>
</reference>
<feature type="region of interest" description="Disordered" evidence="10">
    <location>
        <begin position="270"/>
        <end position="353"/>
    </location>
</feature>
<name>A0AAR5P6J1_DENPD</name>
<dbReference type="InterPro" id="IPR000571">
    <property type="entry name" value="Znf_CCCH"/>
</dbReference>
<evidence type="ECO:0000256" key="2">
    <source>
        <dbReference type="ARBA" id="ARBA00008423"/>
    </source>
</evidence>
<evidence type="ECO:0000256" key="3">
    <source>
        <dbReference type="ARBA" id="ARBA00015071"/>
    </source>
</evidence>
<dbReference type="PANTHER" id="PTHR14738">
    <property type="entry name" value="ZINC FINGER CCCH DOMAIN-CONTAINING PROTEIN 14"/>
    <property type="match status" value="1"/>
</dbReference>
<comment type="subcellular location">
    <subcellularLocation>
        <location evidence="1">Nucleus</location>
    </subcellularLocation>
</comment>
<keyword evidence="5" id="KW-0677">Repeat</keyword>
<evidence type="ECO:0000256" key="10">
    <source>
        <dbReference type="SAM" id="MobiDB-lite"/>
    </source>
</evidence>
<dbReference type="InterPro" id="IPR040366">
    <property type="entry name" value="Nab2/ZC3H14"/>
</dbReference>
<dbReference type="Pfam" id="PF14608">
    <property type="entry name" value="zf-CCCH_2"/>
    <property type="match status" value="4"/>
</dbReference>
<dbReference type="GO" id="GO:0005737">
    <property type="term" value="C:cytoplasm"/>
    <property type="evidence" value="ECO:0007669"/>
    <property type="project" value="TreeGrafter"/>
</dbReference>
<dbReference type="PANTHER" id="PTHR14738:SF29">
    <property type="entry name" value="ZINC FINGER CCCH DOMAIN-CONTAINING PROTEIN 14"/>
    <property type="match status" value="1"/>
</dbReference>
<evidence type="ECO:0000256" key="9">
    <source>
        <dbReference type="PROSITE-ProRule" id="PRU00723"/>
    </source>
</evidence>
<evidence type="ECO:0000256" key="5">
    <source>
        <dbReference type="ARBA" id="ARBA00022737"/>
    </source>
</evidence>
<dbReference type="GO" id="GO:0043488">
    <property type="term" value="P:regulation of mRNA stability"/>
    <property type="evidence" value="ECO:0007669"/>
    <property type="project" value="InterPro"/>
</dbReference>
<dbReference type="Gene3D" id="1.20.1390.10">
    <property type="entry name" value="PWI domain"/>
    <property type="match status" value="1"/>
</dbReference>
<keyword evidence="4 9" id="KW-0479">Metal-binding</keyword>
<dbReference type="Gene3D" id="4.10.1000.30">
    <property type="match status" value="2"/>
</dbReference>
<comment type="similarity">
    <text evidence="2">Belongs to the ZC3H14 family.</text>
</comment>
<feature type="zinc finger region" description="C3H1-type" evidence="9">
    <location>
        <begin position="591"/>
        <end position="615"/>
    </location>
</feature>
<feature type="compositionally biased region" description="Basic and acidic residues" evidence="10">
    <location>
        <begin position="115"/>
        <end position="126"/>
    </location>
</feature>
<evidence type="ECO:0000256" key="4">
    <source>
        <dbReference type="ARBA" id="ARBA00022723"/>
    </source>
</evidence>
<sequence length="720" mass="81529">MDSIGAEVGQKMRSAIKAKLMELECYVDEELPDYIMVMVANRRTKSQMNEDLNLFLASKTPTFVNWLHIVLKKLKEVTVTNPDVYKKALKRKSVESMPDDKSSLKVKKEKSLKKLKSEVSSSREEEQPSSSITDDLPVTLNKLPTRRVILSDGSLNSNIVDDSFDIPLLSEVSESMNEQELQDIEKKIRNVRTRLGLLVESDSEDNPNGVKDKNGVNSSGASTQQLRILNNEIAEANSTTNQNQLVLEEKKRQHKRISFESEEETLDIRSRLNKLTQSGSKERYRGRSPPTQRRSILERLGKRLSSPEKPRTTEGFRQRLPRSHSADRSGRNQLGSVGKERNRSRSPLKTKREGILSRLGVQSKVAVVKRPEAASKASEEEDETVVREVQSLIKVNPRVLPSNVAQPNKNLLLKAMADAQRSIAQTTNVGKEVKPELFTKRYLEKPTLQTDNGVRKPATQRVLLPKEASGRLKGRLELSSDEFDSDGEYIPKSVKNAERDVPSYIPSSKSSSETEFMGNEPKEDSTVKQQFIITLDGIEKFDFLAKKTPVKSRLDTQAPSPIVFGKTAKIGLMNRSIPDELPVVRTSFLVKNKERCRYWPACRQGDKCEFVHPCEPCQTFPHCKFRDSCLFLHPKCKFSAGCTKRECPYEHGSFKASQNAKFSNTSLSLQSCRFFPNCINVNCPFYHPKPCKFGKYCNNIVDCSFAHDISTTRKNMNWTK</sequence>
<keyword evidence="6 9" id="KW-0863">Zinc-finger</keyword>
<evidence type="ECO:0000256" key="7">
    <source>
        <dbReference type="ARBA" id="ARBA00022833"/>
    </source>
</evidence>
<keyword evidence="7 9" id="KW-0862">Zinc</keyword>
<evidence type="ECO:0000256" key="8">
    <source>
        <dbReference type="ARBA" id="ARBA00023242"/>
    </source>
</evidence>
<dbReference type="GO" id="GO:0008270">
    <property type="term" value="F:zinc ion binding"/>
    <property type="evidence" value="ECO:0007669"/>
    <property type="project" value="UniProtKB-KW"/>
</dbReference>